<evidence type="ECO:0000256" key="3">
    <source>
        <dbReference type="ARBA" id="ARBA00022695"/>
    </source>
</evidence>
<keyword evidence="3" id="KW-0548">Nucleotidyltransferase</keyword>
<dbReference type="Gene3D" id="1.20.960.20">
    <property type="match status" value="1"/>
</dbReference>
<keyword evidence="6" id="KW-0067">ATP-binding</keyword>
<feature type="transmembrane region" description="Helical" evidence="8">
    <location>
        <begin position="37"/>
        <end position="57"/>
    </location>
</feature>
<dbReference type="Gene3D" id="3.30.70.270">
    <property type="match status" value="1"/>
</dbReference>
<dbReference type="EMBL" id="MW976821">
    <property type="protein sequence ID" value="QXP49775.1"/>
    <property type="molecule type" value="Genomic_RNA"/>
</dbReference>
<dbReference type="CDD" id="cd23200">
    <property type="entry name" value="Nora-virus_RdRp"/>
    <property type="match status" value="1"/>
</dbReference>
<dbReference type="GO" id="GO:0006351">
    <property type="term" value="P:DNA-templated transcription"/>
    <property type="evidence" value="ECO:0007669"/>
    <property type="project" value="InterPro"/>
</dbReference>
<evidence type="ECO:0000256" key="8">
    <source>
        <dbReference type="SAM" id="Phobius"/>
    </source>
</evidence>
<sequence length="2113" mass="240275">MVQNLAETTMLIEAFINSLLQNLGIMMSFRDLVASPWILLVIAIPLCAFVSSASMVREMLFRHKITENILKGTGVEELFNPFGIIIKYFLYFAILYAFIKYIKNNINVITEKVNFIRRIVSNPTGTTGRRGVLGRCVEQIIEYPTFFITMVYELQQIKNKKDLISKITMISSILKLPLGIWESTVGRMLDRPAIEGTEEMLEDVLPMVAMGLTITKTQIGDVPVESFLVNLDRNQKACENIIKRMQPLMIKMGMMKDSSYDTILQVAKEVNELSEAETWMKTTLKLNPNEFLQTQGAVRVGEIREKVATLRNKLNTLQTKELRSDKVVTECQKHLASLEVLLIEVKVLENSNQTRVKPVGVTIQGEKQIGKTNLVAILSRKVCEYVQEHGDISFRNATKWTTWSRQCRDEFDTGYTGQEITYVDDAFQQKDNKDHLMWFTFISNTAVGTNQADLKQKGLPYRSKLVFTTCNKLPDKSVTIEDIEALHARFPHTICLRRNKNKMPKRGAIDESYNWVDFYYGPMSKAVSATGSNTTSTLKTMSLSEIVKIIGDDLIIQNNFYNSTIKDVGITGQEQMDGAQLERNQRMRELRDHLLRIRPGDENMPFLDETFELNSRPIQTDEKFIPLKDNLDEEVMYGGFSDQLLTRFDNIIERSLEGYDVESRELGVEPLTTLNHVRSNMLSYRAWNLINSMCINRTETFSAWLGRYITECVEGAAENLVTTKVKIRVNPFTGLQLIAAKRMLQENKLIDMDEIPSTSANSYETVYDQIKNFVNDELSLMETDIVDLALAKISLSQIRGNIRRSTWLDVNDWILALKHKVSGESFTKHMDLYPSSLDSFLLTLKDWEVEDRIKFNSIYKQKVLFVQSRFSLYCWSPFISRGTRFVKVTSQFRELVDKLETGILFHEIKSVTNGIRWLGGAGNNGHVGERVRVIAHTAQFPKKSYPQNGFPINEELHREWIQLVINSDYKYHSLIGEEKVNILWNLIRLQPQHEVENFKVYLEDLQASPPKTGTVCAKVVNDIKAEVTSSYRQFNNYYTRLTKDGMHTLLSMLSRIGIPISDYWNDLLVDKAPAITAVTVGAITSLAIITIVKTFQYAIAGEEQSKGEKRAKQKNIATTKLQKLKFTLGKEQAEGDSIEHVKEFDGDVKFETIERLFDHIDEHPNLSIVGLNLIAPENPIAIYAAREESYDFSFSEPRPPQWKKVVTFKEDGKRIISLQLRGEDTEDNILDEIEHVIKVSHGMPYAEWIFNGWFKKESNDNILYCIELDLMTAKTQSGPVGWTRAQTKNLKDLEIQLNRGKPIDVKSVVLGAPQASTQATDTMDVLVNKHLVKVHCLSYENLNNLALNGTQVFALASDNILIVPAHAARQNKWIRFSRATQTSHFGIAKVDERRIDFTRDIAIAVILTRAEAEQKLCELGHSIQLTNISKEKFHFPLITKYLLTADQSEVEWMNCTTLHYFAKNRTVGLGRTTSFQVSEFLCGNEYISKKLVACAQGLQSSVELSRLGDCGSPIVLASGKKAGKLIGFHGYHSPNLQTWYGAMLTVEDLGIINGVEEHFDDPWAKLIIQGLPVDLPIGPEVEHVGNLIRPSLPVTNDSLDHWHKSPFADQFEEQLAPGRLNPYDSYIEGDLPTNLEGRKSLILGPNSEMAKTLPELDQGILDWIVDQLVVEQVATFKAENLLTKVSDDIDEMLDYALNGNVDNTYVRGMEVNKASGLPWSLSGSPKKSDFIDVDEATGVRSFKVNANGDALKNRVILKLQQAKMGNRILSFSSSKLKDQPIKIAQAKSGRTRVFHCIPVDLILFSGALYGPYKEAYTKAGLKCYHAVGIDPKSVGWQQLATYMTKHPNYFDADYKNYDKYLHRQVFKAVRKIQRSVIQQVCPDKWDKARAVEELDAIDTYVVDYQTVYKTNRGNKSGSYTTTIDNCLANDIYGLYAWVKTTGLRSLWDYRQNVSSVAFGDDIIKSVSDEYKDKYNYCTYRDVLNATGHIMTPGSKDGEEKPFTSFENLQFLKRGFKLENGMVLAPLLQRSIEGPFVWTDIREDQITVWVNLVQEQLIEAALWGEEYYNELCQKLKCGTNRTLNGALAVLLNTSWEVTFQKFCNRYYGIKRGDL</sequence>
<protein>
    <submittedName>
        <fullName evidence="12">RNA-dependent RNA polymerase</fullName>
    </submittedName>
</protein>
<keyword evidence="2" id="KW-0808">Transferase</keyword>
<dbReference type="PROSITE" id="PS50507">
    <property type="entry name" value="RDRP_SSRNA_POS"/>
    <property type="match status" value="1"/>
</dbReference>
<dbReference type="GO" id="GO:0039694">
    <property type="term" value="P:viral RNA genome replication"/>
    <property type="evidence" value="ECO:0007669"/>
    <property type="project" value="InterPro"/>
</dbReference>
<evidence type="ECO:0000259" key="9">
    <source>
        <dbReference type="PROSITE" id="PS50507"/>
    </source>
</evidence>
<dbReference type="SUPFAM" id="SSF56672">
    <property type="entry name" value="DNA/RNA polymerases"/>
    <property type="match status" value="1"/>
</dbReference>
<keyword evidence="1 12" id="KW-0696">RNA-directed RNA polymerase</keyword>
<keyword evidence="8" id="KW-1133">Transmembrane helix</keyword>
<evidence type="ECO:0000256" key="6">
    <source>
        <dbReference type="ARBA" id="ARBA00022840"/>
    </source>
</evidence>
<keyword evidence="5" id="KW-0378">Hydrolase</keyword>
<keyword evidence="8" id="KW-0472">Membrane</keyword>
<dbReference type="SMR" id="A0A8F5XU01"/>
<feature type="domain" description="SF3 helicase" evidence="10">
    <location>
        <begin position="338"/>
        <end position="510"/>
    </location>
</feature>
<feature type="transmembrane region" description="Helical" evidence="8">
    <location>
        <begin position="78"/>
        <end position="99"/>
    </location>
</feature>
<dbReference type="InterPro" id="IPR043502">
    <property type="entry name" value="DNA/RNA_pol_sf"/>
</dbReference>
<accession>A0A8F5XU01</accession>
<evidence type="ECO:0000313" key="12">
    <source>
        <dbReference type="EMBL" id="QXP49775.1"/>
    </source>
</evidence>
<dbReference type="PROSITE" id="PS51218">
    <property type="entry name" value="SF3_HELICASE_2"/>
    <property type="match status" value="1"/>
</dbReference>
<dbReference type="Pfam" id="PF00910">
    <property type="entry name" value="RNA_helicase"/>
    <property type="match status" value="1"/>
</dbReference>
<dbReference type="InterPro" id="IPR000605">
    <property type="entry name" value="Helicase_SF3_ssDNA/RNA_vir"/>
</dbReference>
<evidence type="ECO:0000256" key="5">
    <source>
        <dbReference type="ARBA" id="ARBA00022801"/>
    </source>
</evidence>
<name>A0A8F5XU01_NORAV</name>
<evidence type="ECO:0000313" key="11">
    <source>
        <dbReference type="EMBL" id="QXP49773.1"/>
    </source>
</evidence>
<dbReference type="InterPro" id="IPR001205">
    <property type="entry name" value="RNA-dir_pol_C"/>
</dbReference>
<dbReference type="EMBL" id="MW976819">
    <property type="protein sequence ID" value="QXP49773.1"/>
    <property type="molecule type" value="Genomic_RNA"/>
</dbReference>
<dbReference type="InterPro" id="IPR043128">
    <property type="entry name" value="Rev_trsase/Diguanyl_cyclase"/>
</dbReference>
<dbReference type="GO" id="GO:0016787">
    <property type="term" value="F:hydrolase activity"/>
    <property type="evidence" value="ECO:0007669"/>
    <property type="project" value="UniProtKB-KW"/>
</dbReference>
<proteinExistence type="predicted"/>
<dbReference type="GO" id="GO:0003968">
    <property type="term" value="F:RNA-directed RNA polymerase activity"/>
    <property type="evidence" value="ECO:0007669"/>
    <property type="project" value="UniProtKB-KW"/>
</dbReference>
<dbReference type="GO" id="GO:0003724">
    <property type="term" value="F:RNA helicase activity"/>
    <property type="evidence" value="ECO:0007669"/>
    <property type="project" value="InterPro"/>
</dbReference>
<evidence type="ECO:0000256" key="2">
    <source>
        <dbReference type="ARBA" id="ARBA00022679"/>
    </source>
</evidence>
<evidence type="ECO:0000256" key="4">
    <source>
        <dbReference type="ARBA" id="ARBA00022741"/>
    </source>
</evidence>
<dbReference type="GO" id="GO:0005524">
    <property type="term" value="F:ATP binding"/>
    <property type="evidence" value="ECO:0007669"/>
    <property type="project" value="UniProtKB-KW"/>
</dbReference>
<keyword evidence="8" id="KW-0812">Transmembrane</keyword>
<evidence type="ECO:0000256" key="1">
    <source>
        <dbReference type="ARBA" id="ARBA00022484"/>
    </source>
</evidence>
<evidence type="ECO:0000259" key="10">
    <source>
        <dbReference type="PROSITE" id="PS51218"/>
    </source>
</evidence>
<feature type="domain" description="RdRp catalytic" evidence="9">
    <location>
        <begin position="1847"/>
        <end position="1974"/>
    </location>
</feature>
<dbReference type="GO" id="GO:0003723">
    <property type="term" value="F:RNA binding"/>
    <property type="evidence" value="ECO:0007669"/>
    <property type="project" value="InterPro"/>
</dbReference>
<dbReference type="Pfam" id="PF00680">
    <property type="entry name" value="RdRP_1"/>
    <property type="match status" value="1"/>
</dbReference>
<reference evidence="12" key="1">
    <citation type="submission" date="2021-04" db="EMBL/GenBank/DDBJ databases">
        <title>RNA virome diversity and Wolbachia infection in individual Drosophila simulans.</title>
        <authorList>
            <person name="Ortiz-Baez A.S."/>
            <person name="Hoffmann A.A."/>
            <person name="Shi M."/>
            <person name="Holmes E.C."/>
        </authorList>
    </citation>
    <scope>NUCLEOTIDE SEQUENCE</scope>
    <source>
        <strain evidence="11">K119_18666</strain>
        <strain evidence="12">K119_3301</strain>
    </source>
</reference>
<keyword evidence="7" id="KW-0693">Viral RNA replication</keyword>
<organismHost>
    <name type="scientific">Drosophila melanogaster</name>
    <name type="common">Fruit fly</name>
    <dbReference type="NCBI Taxonomy" id="7227"/>
</organismHost>
<keyword evidence="4" id="KW-0547">Nucleotide-binding</keyword>
<evidence type="ECO:0000256" key="7">
    <source>
        <dbReference type="ARBA" id="ARBA00022953"/>
    </source>
</evidence>
<dbReference type="InterPro" id="IPR007094">
    <property type="entry name" value="RNA-dir_pol_PSvirus"/>
</dbReference>
<organism evidence="12">
    <name type="scientific">Nora virus</name>
    <dbReference type="NCBI Taxonomy" id="3071212"/>
    <lineage>
        <taxon>Viruses</taxon>
        <taxon>Riboviria</taxon>
        <taxon>Orthornavirae</taxon>
        <taxon>Pisuviricota</taxon>
        <taxon>Pisoniviricetes</taxon>
        <taxon>Picornavirales</taxon>
        <taxon>Noraviridae</taxon>
        <taxon>Orthonoravirus</taxon>
        <taxon>Orthonoravirus melanogastri</taxon>
    </lineage>
</organism>
<dbReference type="InterPro" id="IPR014759">
    <property type="entry name" value="Helicase_SF3_ssRNA_vir"/>
</dbReference>